<comment type="subcellular location">
    <subcellularLocation>
        <location evidence="1">Cell membrane</location>
        <topology evidence="1">Multi-pass membrane protein</topology>
    </subcellularLocation>
</comment>
<evidence type="ECO:0000256" key="7">
    <source>
        <dbReference type="ARBA" id="ARBA00022989"/>
    </source>
</evidence>
<feature type="transmembrane region" description="Helical" evidence="9">
    <location>
        <begin position="224"/>
        <end position="242"/>
    </location>
</feature>
<evidence type="ECO:0000256" key="1">
    <source>
        <dbReference type="ARBA" id="ARBA00004651"/>
    </source>
</evidence>
<organism evidence="10 11">
    <name type="scientific">Shewanella submarina</name>
    <dbReference type="NCBI Taxonomy" id="2016376"/>
    <lineage>
        <taxon>Bacteria</taxon>
        <taxon>Pseudomonadati</taxon>
        <taxon>Pseudomonadota</taxon>
        <taxon>Gammaproteobacteria</taxon>
        <taxon>Alteromonadales</taxon>
        <taxon>Shewanellaceae</taxon>
        <taxon>Shewanella</taxon>
    </lineage>
</organism>
<dbReference type="InterPro" id="IPR002293">
    <property type="entry name" value="AA/rel_permease1"/>
</dbReference>
<feature type="transmembrane region" description="Helical" evidence="9">
    <location>
        <begin position="51"/>
        <end position="74"/>
    </location>
</feature>
<feature type="transmembrane region" description="Helical" evidence="9">
    <location>
        <begin position="254"/>
        <end position="277"/>
    </location>
</feature>
<gene>
    <name evidence="10" type="ORF">ACFOE0_18010</name>
</gene>
<protein>
    <submittedName>
        <fullName evidence="10">Basic amino acid/polyamine antiporter</fullName>
    </submittedName>
</protein>
<evidence type="ECO:0000256" key="2">
    <source>
        <dbReference type="ARBA" id="ARBA00008220"/>
    </source>
</evidence>
<dbReference type="RefSeq" id="WP_248933998.1">
    <property type="nucleotide sequence ID" value="NZ_JAKILF010000001.1"/>
</dbReference>
<keyword evidence="11" id="KW-1185">Reference proteome</keyword>
<evidence type="ECO:0000256" key="8">
    <source>
        <dbReference type="ARBA" id="ARBA00023136"/>
    </source>
</evidence>
<feature type="transmembrane region" description="Helical" evidence="9">
    <location>
        <begin position="379"/>
        <end position="399"/>
    </location>
</feature>
<feature type="transmembrane region" description="Helical" evidence="9">
    <location>
        <begin position="24"/>
        <end position="45"/>
    </location>
</feature>
<evidence type="ECO:0000313" key="11">
    <source>
        <dbReference type="Proteomes" id="UP001595621"/>
    </source>
</evidence>
<evidence type="ECO:0000256" key="3">
    <source>
        <dbReference type="ARBA" id="ARBA00022448"/>
    </source>
</evidence>
<feature type="transmembrane region" description="Helical" evidence="9">
    <location>
        <begin position="354"/>
        <end position="373"/>
    </location>
</feature>
<dbReference type="PANTHER" id="PTHR42770:SF4">
    <property type="entry name" value="ARGININE_ORNITHINE ANTIPORTER-RELATED"/>
    <property type="match status" value="1"/>
</dbReference>
<dbReference type="InterPro" id="IPR050367">
    <property type="entry name" value="APC_superfamily"/>
</dbReference>
<evidence type="ECO:0000256" key="9">
    <source>
        <dbReference type="SAM" id="Phobius"/>
    </source>
</evidence>
<dbReference type="InterPro" id="IPR004754">
    <property type="entry name" value="Amino_acid_antiprt"/>
</dbReference>
<evidence type="ECO:0000256" key="4">
    <source>
        <dbReference type="ARBA" id="ARBA00022475"/>
    </source>
</evidence>
<comment type="similarity">
    <text evidence="2">Belongs to the amino acid-polyamine-organocation (APC) superfamily. Basic amino acid/polyamine antiporter (APA) (TC 2.A.3.2) family.</text>
</comment>
<evidence type="ECO:0000256" key="5">
    <source>
        <dbReference type="ARBA" id="ARBA00022692"/>
    </source>
</evidence>
<dbReference type="Gene3D" id="1.20.1740.10">
    <property type="entry name" value="Amino acid/polyamine transporter I"/>
    <property type="match status" value="1"/>
</dbReference>
<keyword evidence="7 9" id="KW-1133">Transmembrane helix</keyword>
<feature type="transmembrane region" description="Helical" evidence="9">
    <location>
        <begin position="462"/>
        <end position="482"/>
    </location>
</feature>
<dbReference type="Pfam" id="PF13520">
    <property type="entry name" value="AA_permease_2"/>
    <property type="match status" value="1"/>
</dbReference>
<dbReference type="Proteomes" id="UP001595621">
    <property type="component" value="Unassembled WGS sequence"/>
</dbReference>
<feature type="transmembrane region" description="Helical" evidence="9">
    <location>
        <begin position="110"/>
        <end position="133"/>
    </location>
</feature>
<keyword evidence="5 9" id="KW-0812">Transmembrane</keyword>
<evidence type="ECO:0000256" key="6">
    <source>
        <dbReference type="ARBA" id="ARBA00022970"/>
    </source>
</evidence>
<dbReference type="NCBIfam" id="TIGR00905">
    <property type="entry name" value="2A0302"/>
    <property type="match status" value="1"/>
</dbReference>
<dbReference type="PANTHER" id="PTHR42770">
    <property type="entry name" value="AMINO ACID TRANSPORTER-RELATED"/>
    <property type="match status" value="1"/>
</dbReference>
<accession>A0ABV7GF11</accession>
<proteinExistence type="inferred from homology"/>
<comment type="caution">
    <text evidence="10">The sequence shown here is derived from an EMBL/GenBank/DDBJ whole genome shotgun (WGS) entry which is preliminary data.</text>
</comment>
<keyword evidence="6" id="KW-0029">Amino-acid transport</keyword>
<reference evidence="11" key="1">
    <citation type="journal article" date="2019" name="Int. J. Syst. Evol. Microbiol.">
        <title>The Global Catalogue of Microorganisms (GCM) 10K type strain sequencing project: providing services to taxonomists for standard genome sequencing and annotation.</title>
        <authorList>
            <consortium name="The Broad Institute Genomics Platform"/>
            <consortium name="The Broad Institute Genome Sequencing Center for Infectious Disease"/>
            <person name="Wu L."/>
            <person name="Ma J."/>
        </authorList>
    </citation>
    <scope>NUCLEOTIDE SEQUENCE [LARGE SCALE GENOMIC DNA]</scope>
    <source>
        <strain evidence="11">KCTC 52277</strain>
    </source>
</reference>
<dbReference type="EMBL" id="JBHRTD010000018">
    <property type="protein sequence ID" value="MFC3140057.1"/>
    <property type="molecule type" value="Genomic_DNA"/>
</dbReference>
<dbReference type="PIRSF" id="PIRSF006060">
    <property type="entry name" value="AA_transporter"/>
    <property type="match status" value="1"/>
</dbReference>
<evidence type="ECO:0000313" key="10">
    <source>
        <dbReference type="EMBL" id="MFC3140057.1"/>
    </source>
</evidence>
<keyword evidence="8 9" id="KW-0472">Membrane</keyword>
<keyword evidence="4" id="KW-1003">Cell membrane</keyword>
<name>A0ABV7GF11_9GAMM</name>
<keyword evidence="3" id="KW-0813">Transport</keyword>
<feature type="transmembrane region" description="Helical" evidence="9">
    <location>
        <begin position="297"/>
        <end position="324"/>
    </location>
</feature>
<feature type="transmembrane region" description="Helical" evidence="9">
    <location>
        <begin position="145"/>
        <end position="165"/>
    </location>
</feature>
<sequence length="483" mass="52453">MAPGWLGFYRYSTRLTMTTTDNKLGLGALCALVVGSIIGAGVFSLPQNMAAVASPLAVMIGWTITGTGMIFLALTFQRLCLDKPEINTGVFGYAKAGFGDLVGFFSCWGYWLSAVLANVSYLVIIFSTLGLFFDTPQHEVFGQGNTLVSALLASGFVWMIHFLLLRGVQTAAIINAVTTIAKLIPLFVFIVVAAVAFKLSTFTLDFSVVTAMPEADLMTQVKETMLITVWVFIGIEGAVVVSSRARNRKDVGRATIFGLLITLFIYVMVSLLSMGVITTTELAQMQNPSAAQVLKHILGPVGLWIVGLGLIVSVSGAYLSWTLLANESPYIGAREKMFPSLFGKTNSKGTPKNILLISNAVVQFVLIWVTIEGGTYESLLNVASEMILVPYLFVALYALKTGRQDGNIKMMLFGGMASVYGFWLLYAAGLHHLLLTSLLYFPGLAFYIMAKREYGEPWFSGNNRWIILGLMALAMTAAVVILF</sequence>